<organism evidence="1 2">
    <name type="scientific">Macrosiphum euphorbiae</name>
    <name type="common">potato aphid</name>
    <dbReference type="NCBI Taxonomy" id="13131"/>
    <lineage>
        <taxon>Eukaryota</taxon>
        <taxon>Metazoa</taxon>
        <taxon>Ecdysozoa</taxon>
        <taxon>Arthropoda</taxon>
        <taxon>Hexapoda</taxon>
        <taxon>Insecta</taxon>
        <taxon>Pterygota</taxon>
        <taxon>Neoptera</taxon>
        <taxon>Paraneoptera</taxon>
        <taxon>Hemiptera</taxon>
        <taxon>Sternorrhyncha</taxon>
        <taxon>Aphidomorpha</taxon>
        <taxon>Aphidoidea</taxon>
        <taxon>Aphididae</taxon>
        <taxon>Macrosiphini</taxon>
        <taxon>Macrosiphum</taxon>
    </lineage>
</organism>
<name>A0AAV0XHY0_9HEMI</name>
<gene>
    <name evidence="1" type="ORF">MEUPH1_LOCUS21642</name>
</gene>
<keyword evidence="2" id="KW-1185">Reference proteome</keyword>
<evidence type="ECO:0000313" key="2">
    <source>
        <dbReference type="Proteomes" id="UP001160148"/>
    </source>
</evidence>
<dbReference type="AlphaFoldDB" id="A0AAV0XHY0"/>
<protein>
    <submittedName>
        <fullName evidence="1">Uncharacterized protein</fullName>
    </submittedName>
</protein>
<accession>A0AAV0XHY0</accession>
<sequence>MPRKSKIDVCRLLKILIENKNSIIDEKTQEIAPPSHPCWIDIQKKIDYAISVKYIYAIVKLDRYDILNKLGLKTPHNIIEPELSVNFNTEQYDDIDSNKYCETTEEDESILTFNITLSKEEWRKIYDPSSSVRSYHRSDNKNNYRNYETLTPYIWTPIINEHFFEQTRLSCALIYKYAKIYLNGQVFLDIIGHCSICMSNFKGVVIDKPESESRVVINCSYNGHFNSCKSGRKRRIIGEKRDYFLDKLIKENQSAAYVQRVEAKDIMHYGEAEPSHLPSKNALRVMKYKANKRNRIHEDPITALSLLKASLPYNNIIRDIGYDRFFVHYWSSTEINSYRLYAKNHKLPTISIDATGGLVQKPILISGRQTSNIFLYQIGVRDTKNKCQFSVGHMLSERHDNNSIAYWLTEWLRNDISPPKVIVTDQSLALMMAAVKTFTQYSNLNKYISICSSLIQKEINIEVPNCMIRNDFNHVMHLLSSWIEFKSVSRRVKNFYLRAFGLIIVNTDFEDIKILLKLIFTVCLNETEGVDNNGQLTECEMAKTYLKHRIATHTTDVEDIIEEIKNKEEDDDLMYTNFHEKITSTTIFQQILDIYESCITNSNQQSNCGDHDNLQFSPGIAKKLLDFCKLLPCWSAVMVPIFNFGNPTETSATSESLFNDLKSNVLRHKTLPLRIDEFITIHINSIIGSINLIGAKMYPEKKEIEDVKINTNDLSTPKIFEETESIHEEEKSDGNQTEVENWRGLGLDKYEQNNKKSNYLDKDPNILYCNENSKTKSPIIGLLKNGNSSHLKSITIEKNCYLFTNTCAFDSVTQVMMTAFSDSIVYADFISKNKMYVFFEMISNMLRDGINVQTYRKRGILCRNIMPNINPVIDVPGGLKKINCACTIQFIIEKLFTNFPSIKETTLCSECTFELNRNRPFITANLPTETLEFLLDTIDAIVSNPSSTINNICRSCSKGQLMKNYELGEHIFIEPVMNTGNIKPDDTSLNLSVVLNDIPKMINIQSKTFNIKGIIEYIPPATKNINSIGHYIAYTYRHHTDNWEKNDDLGNSIRSVRHNTRANHCQILIYTV</sequence>
<evidence type="ECO:0000313" key="1">
    <source>
        <dbReference type="EMBL" id="CAI6367137.1"/>
    </source>
</evidence>
<dbReference type="Proteomes" id="UP001160148">
    <property type="component" value="Unassembled WGS sequence"/>
</dbReference>
<dbReference type="EMBL" id="CARXXK010000004">
    <property type="protein sequence ID" value="CAI6367137.1"/>
    <property type="molecule type" value="Genomic_DNA"/>
</dbReference>
<comment type="caution">
    <text evidence="1">The sequence shown here is derived from an EMBL/GenBank/DDBJ whole genome shotgun (WGS) entry which is preliminary data.</text>
</comment>
<reference evidence="1 2" key="1">
    <citation type="submission" date="2023-01" db="EMBL/GenBank/DDBJ databases">
        <authorList>
            <person name="Whitehead M."/>
        </authorList>
    </citation>
    <scope>NUCLEOTIDE SEQUENCE [LARGE SCALE GENOMIC DNA]</scope>
</reference>
<proteinExistence type="predicted"/>